<proteinExistence type="predicted"/>
<sequence length="238" mass="28052">MKKIEWETQIVDEIKSLPKPDFEKEFDINRQNKIHENLMTFSRSIESRQRRGDATKRIVAGLAGIAALLLFWVVFIPLVEDSNNITIPNIEKFEGYFHQEMEEMHKNENNHAYKLIHSEFNLVHKDDAIAIYKEDNSQGEQIFIAYFEKQDNQWEWKQTRGAQWNSRVNWSSMSEKPYIYSGLIRDISVKEVYAGDEQAEIITIQGDKRFWYAISPVKETEVMIVEDNGNKEVIEEVE</sequence>
<accession>A0A5D4SZ31</accession>
<evidence type="ECO:0008006" key="4">
    <source>
        <dbReference type="Google" id="ProtNLM"/>
    </source>
</evidence>
<dbReference type="RefSeq" id="WP_148980431.1">
    <property type="nucleotide sequence ID" value="NZ_JBNILM010000011.1"/>
</dbReference>
<dbReference type="EMBL" id="VTET01000013">
    <property type="protein sequence ID" value="TYS67274.1"/>
    <property type="molecule type" value="Genomic_DNA"/>
</dbReference>
<reference evidence="2 3" key="1">
    <citation type="submission" date="2019-08" db="EMBL/GenBank/DDBJ databases">
        <title>Bacillus genomes from the desert of Cuatro Cienegas, Coahuila.</title>
        <authorList>
            <person name="Olmedo-Alvarez G."/>
        </authorList>
    </citation>
    <scope>NUCLEOTIDE SEQUENCE [LARGE SCALE GENOMIC DNA]</scope>
    <source>
        <strain evidence="2 3">CH98b_3T</strain>
    </source>
</reference>
<keyword evidence="1" id="KW-1133">Transmembrane helix</keyword>
<evidence type="ECO:0000256" key="1">
    <source>
        <dbReference type="SAM" id="Phobius"/>
    </source>
</evidence>
<dbReference type="Proteomes" id="UP000324517">
    <property type="component" value="Unassembled WGS sequence"/>
</dbReference>
<dbReference type="AlphaFoldDB" id="A0A5D4SZ31"/>
<keyword evidence="1" id="KW-0812">Transmembrane</keyword>
<keyword evidence="1" id="KW-0472">Membrane</keyword>
<evidence type="ECO:0000313" key="2">
    <source>
        <dbReference type="EMBL" id="TYS67274.1"/>
    </source>
</evidence>
<name>A0A5D4SZ31_9BACI</name>
<gene>
    <name evidence="2" type="ORF">FZC75_19550</name>
</gene>
<dbReference type="OrthoDB" id="2618795at2"/>
<evidence type="ECO:0000313" key="3">
    <source>
        <dbReference type="Proteomes" id="UP000324517"/>
    </source>
</evidence>
<organism evidence="2 3">
    <name type="scientific">Sutcliffiella horikoshii</name>
    <dbReference type="NCBI Taxonomy" id="79883"/>
    <lineage>
        <taxon>Bacteria</taxon>
        <taxon>Bacillati</taxon>
        <taxon>Bacillota</taxon>
        <taxon>Bacilli</taxon>
        <taxon>Bacillales</taxon>
        <taxon>Bacillaceae</taxon>
        <taxon>Sutcliffiella</taxon>
    </lineage>
</organism>
<feature type="transmembrane region" description="Helical" evidence="1">
    <location>
        <begin position="58"/>
        <end position="79"/>
    </location>
</feature>
<protein>
    <recommendedName>
        <fullName evidence="4">DUF4367 domain-containing protein</fullName>
    </recommendedName>
</protein>
<comment type="caution">
    <text evidence="2">The sequence shown here is derived from an EMBL/GenBank/DDBJ whole genome shotgun (WGS) entry which is preliminary data.</text>
</comment>